<evidence type="ECO:0000313" key="5">
    <source>
        <dbReference type="Proteomes" id="UP001150941"/>
    </source>
</evidence>
<feature type="domain" description="C2H2-type" evidence="3">
    <location>
        <begin position="269"/>
        <end position="295"/>
    </location>
</feature>
<dbReference type="InterPro" id="IPR013087">
    <property type="entry name" value="Znf_C2H2_type"/>
</dbReference>
<accession>A0A9W9P9Q9</accession>
<reference evidence="4" key="2">
    <citation type="journal article" date="2023" name="IMA Fungus">
        <title>Comparative genomic study of the Penicillium genus elucidates a diverse pangenome and 15 lateral gene transfer events.</title>
        <authorList>
            <person name="Petersen C."/>
            <person name="Sorensen T."/>
            <person name="Nielsen M.R."/>
            <person name="Sondergaard T.E."/>
            <person name="Sorensen J.L."/>
            <person name="Fitzpatrick D.A."/>
            <person name="Frisvad J.C."/>
            <person name="Nielsen K.L."/>
        </authorList>
    </citation>
    <scope>NUCLEOTIDE SEQUENCE</scope>
    <source>
        <strain evidence="4">IBT 19713</strain>
    </source>
</reference>
<dbReference type="RefSeq" id="XP_058331956.1">
    <property type="nucleotide sequence ID" value="XM_058472953.1"/>
</dbReference>
<dbReference type="AlphaFoldDB" id="A0A9W9P9Q9"/>
<feature type="region of interest" description="Disordered" evidence="2">
    <location>
        <begin position="203"/>
        <end position="269"/>
    </location>
</feature>
<sequence length="295" mass="32088">MAPSLPEDMLSLDTSTTSELSSPMSTTLSYGSHTRGYSNPVGLGISGCGTELHMNQLSQYPHSSSFDATPQMPHQIMPAHDCYSIPVKVEDYSHEPFYGLYNYVPETTPSPMSYYGSHAMSASPSYNSPMEMTAPQAPFSVPGSGYWASASRGPMTPPDMGSNPTNTIAVESWSQHLYPSNAPVNAMALPVCPALSITPDTYSSTGAMETSPAEMSLMTPPKPAPASPKPRRRSCGEDEPKRKSSKTSKRKNSGPATPPRRKPRPDAKFPCKFCDFKFTRRSNCSEHEKNARSEE</sequence>
<comment type="caution">
    <text evidence="4">The sequence shown here is derived from an EMBL/GenBank/DDBJ whole genome shotgun (WGS) entry which is preliminary data.</text>
</comment>
<evidence type="ECO:0000259" key="3">
    <source>
        <dbReference type="PROSITE" id="PS50157"/>
    </source>
</evidence>
<keyword evidence="1" id="KW-0479">Metal-binding</keyword>
<keyword evidence="5" id="KW-1185">Reference proteome</keyword>
<evidence type="ECO:0000256" key="2">
    <source>
        <dbReference type="SAM" id="MobiDB-lite"/>
    </source>
</evidence>
<gene>
    <name evidence="4" type="ORF">N7468_003656</name>
</gene>
<feature type="compositionally biased region" description="Low complexity" evidence="2">
    <location>
        <begin position="11"/>
        <end position="22"/>
    </location>
</feature>
<dbReference type="GeneID" id="83200256"/>
<dbReference type="Proteomes" id="UP001150941">
    <property type="component" value="Unassembled WGS sequence"/>
</dbReference>
<reference evidence="4" key="1">
    <citation type="submission" date="2022-11" db="EMBL/GenBank/DDBJ databases">
        <authorList>
            <person name="Petersen C."/>
        </authorList>
    </citation>
    <scope>NUCLEOTIDE SEQUENCE</scope>
    <source>
        <strain evidence="4">IBT 19713</strain>
    </source>
</reference>
<proteinExistence type="predicted"/>
<name>A0A9W9P9Q9_9EURO</name>
<organism evidence="4 5">
    <name type="scientific">Penicillium chermesinum</name>
    <dbReference type="NCBI Taxonomy" id="63820"/>
    <lineage>
        <taxon>Eukaryota</taxon>
        <taxon>Fungi</taxon>
        <taxon>Dikarya</taxon>
        <taxon>Ascomycota</taxon>
        <taxon>Pezizomycotina</taxon>
        <taxon>Eurotiomycetes</taxon>
        <taxon>Eurotiomycetidae</taxon>
        <taxon>Eurotiales</taxon>
        <taxon>Aspergillaceae</taxon>
        <taxon>Penicillium</taxon>
    </lineage>
</organism>
<keyword evidence="1" id="KW-0862">Zinc</keyword>
<feature type="region of interest" description="Disordered" evidence="2">
    <location>
        <begin position="1"/>
        <end position="33"/>
    </location>
</feature>
<keyword evidence="1" id="KW-0863">Zinc-finger</keyword>
<dbReference type="PROSITE" id="PS50157">
    <property type="entry name" value="ZINC_FINGER_C2H2_2"/>
    <property type="match status" value="1"/>
</dbReference>
<dbReference type="GO" id="GO:0008270">
    <property type="term" value="F:zinc ion binding"/>
    <property type="evidence" value="ECO:0007669"/>
    <property type="project" value="UniProtKB-KW"/>
</dbReference>
<protein>
    <recommendedName>
        <fullName evidence="3">C2H2-type domain-containing protein</fullName>
    </recommendedName>
</protein>
<evidence type="ECO:0000256" key="1">
    <source>
        <dbReference type="PROSITE-ProRule" id="PRU00042"/>
    </source>
</evidence>
<evidence type="ECO:0000313" key="4">
    <source>
        <dbReference type="EMBL" id="KAJ5239037.1"/>
    </source>
</evidence>
<dbReference type="OrthoDB" id="6910977at2759"/>
<feature type="compositionally biased region" description="Basic residues" evidence="2">
    <location>
        <begin position="243"/>
        <end position="252"/>
    </location>
</feature>
<feature type="compositionally biased region" description="Polar residues" evidence="2">
    <location>
        <begin position="23"/>
        <end position="33"/>
    </location>
</feature>
<dbReference type="EMBL" id="JAPQKS010000003">
    <property type="protein sequence ID" value="KAJ5239037.1"/>
    <property type="molecule type" value="Genomic_DNA"/>
</dbReference>